<comment type="caution">
    <text evidence="8">The sequence shown here is derived from an EMBL/GenBank/DDBJ whole genome shotgun (WGS) entry which is preliminary data.</text>
</comment>
<organism evidence="8 9">
    <name type="scientific">Phanerochaete sordida</name>
    <dbReference type="NCBI Taxonomy" id="48140"/>
    <lineage>
        <taxon>Eukaryota</taxon>
        <taxon>Fungi</taxon>
        <taxon>Dikarya</taxon>
        <taxon>Basidiomycota</taxon>
        <taxon>Agaricomycotina</taxon>
        <taxon>Agaricomycetes</taxon>
        <taxon>Polyporales</taxon>
        <taxon>Phanerochaetaceae</taxon>
        <taxon>Phanerochaete</taxon>
    </lineage>
</organism>
<dbReference type="SUPFAM" id="SSF51735">
    <property type="entry name" value="NAD(P)-binding Rossmann-fold domains"/>
    <property type="match status" value="1"/>
</dbReference>
<dbReference type="GO" id="GO:0004616">
    <property type="term" value="F:phosphogluconate dehydrogenase (decarboxylating) activity"/>
    <property type="evidence" value="ECO:0007669"/>
    <property type="project" value="UniProtKB-EC"/>
</dbReference>
<name>A0A9P3GBU9_9APHY</name>
<dbReference type="EC" id="1.1.1.44" evidence="3"/>
<protein>
    <recommendedName>
        <fullName evidence="3">phosphogluconate dehydrogenase (NADP(+)-dependent, decarboxylating)</fullName>
        <ecNumber evidence="3">1.1.1.44</ecNumber>
    </recommendedName>
</protein>
<dbReference type="InterPro" id="IPR006114">
    <property type="entry name" value="6PGDH_C"/>
</dbReference>
<dbReference type="SMART" id="SM01350">
    <property type="entry name" value="6PGD"/>
    <property type="match status" value="1"/>
</dbReference>
<evidence type="ECO:0000313" key="9">
    <source>
        <dbReference type="Proteomes" id="UP000703269"/>
    </source>
</evidence>
<dbReference type="Pfam" id="PF03446">
    <property type="entry name" value="NAD_binding_2"/>
    <property type="match status" value="1"/>
</dbReference>
<feature type="domain" description="6-phosphogluconate dehydrogenase C-terminal" evidence="7">
    <location>
        <begin position="190"/>
        <end position="533"/>
    </location>
</feature>
<evidence type="ECO:0000256" key="6">
    <source>
        <dbReference type="ARBA" id="ARBA00023126"/>
    </source>
</evidence>
<sequence>MSTTKYTKIGIVGAGSMGSMMCLLFAEAGPDISVFDVKGENVDTAVEMAEKNPKTQGKVKGYKDYESFVVSLPAPGHRLLLFSITHGQPADAVLDALRPHLARGDIILDGGNEWYANTERRQARLAREQGVAYVGMGVSGGYQSARHGPSLTPGGDPAALRRVLPLLEAVAAKDARGTPCVAPVGPGGSGHYVKMVHNGIEQGMLGAIAEVWGLLRFNLGCELDEIGEIFKQWSETPELKKTFLLDIGVDICQKRDPSVGQAGVSDNDHHVLSTVLDKVVQDADDTEGTGMWTVAEAARLHISAPTIAASHFLRLASADRAARLKIGESLKLPPPPVGPRTTLSAQDKALFVEELRQALYAACLAAFTQGLQLIARQSDREGWGVSLATCLKVWRAGCIIASDRLLDAFAPVAADFDAARTANAADGAPGSATSAPRDAAATLPAHPRLGAALAHAFPGLRAAVLWALARDAHVPTLGAALEWAKCAGAGALPTMFMEAQLDWFGAHRFERWGSDAARFGGEVRKGGAHYEWAPA</sequence>
<dbReference type="FunFam" id="3.40.50.720:FF:000634">
    <property type="entry name" value="6-phosphogluconate dehydrogenase, decarboxylating"/>
    <property type="match status" value="1"/>
</dbReference>
<evidence type="ECO:0000256" key="4">
    <source>
        <dbReference type="ARBA" id="ARBA00023002"/>
    </source>
</evidence>
<gene>
    <name evidence="8" type="ORF">PsYK624_093870</name>
</gene>
<dbReference type="OrthoDB" id="434986at2759"/>
<dbReference type="AlphaFoldDB" id="A0A9P3GBU9"/>
<proteinExistence type="inferred from homology"/>
<evidence type="ECO:0000313" key="8">
    <source>
        <dbReference type="EMBL" id="GJE93228.1"/>
    </source>
</evidence>
<comment type="similarity">
    <text evidence="2">Belongs to the 6-phosphogluconate dehydrogenase family.</text>
</comment>
<dbReference type="EMBL" id="BPQB01000031">
    <property type="protein sequence ID" value="GJE93228.1"/>
    <property type="molecule type" value="Genomic_DNA"/>
</dbReference>
<dbReference type="InterPro" id="IPR008927">
    <property type="entry name" value="6-PGluconate_DH-like_C_sf"/>
</dbReference>
<reference evidence="8 9" key="1">
    <citation type="submission" date="2021-08" db="EMBL/GenBank/DDBJ databases">
        <title>Draft Genome Sequence of Phanerochaete sordida strain YK-624.</title>
        <authorList>
            <person name="Mori T."/>
            <person name="Dohra H."/>
            <person name="Suzuki T."/>
            <person name="Kawagishi H."/>
            <person name="Hirai H."/>
        </authorList>
    </citation>
    <scope>NUCLEOTIDE SEQUENCE [LARGE SCALE GENOMIC DNA]</scope>
    <source>
        <strain evidence="8 9">YK-624</strain>
    </source>
</reference>
<evidence type="ECO:0000256" key="5">
    <source>
        <dbReference type="ARBA" id="ARBA00023064"/>
    </source>
</evidence>
<keyword evidence="9" id="KW-1185">Reference proteome</keyword>
<comment type="pathway">
    <text evidence="1">Carbohydrate degradation; pentose phosphate pathway; D-ribulose 5-phosphate from D-glucose 6-phosphate (oxidative stage): step 3/3.</text>
</comment>
<dbReference type="Pfam" id="PF00393">
    <property type="entry name" value="6PGD"/>
    <property type="match status" value="1"/>
</dbReference>
<evidence type="ECO:0000256" key="1">
    <source>
        <dbReference type="ARBA" id="ARBA00004874"/>
    </source>
</evidence>
<dbReference type="InterPro" id="IPR006183">
    <property type="entry name" value="Pgluconate_DH"/>
</dbReference>
<dbReference type="PRINTS" id="PR00076">
    <property type="entry name" value="6PGDHDRGNASE"/>
</dbReference>
<accession>A0A9P3GBU9</accession>
<evidence type="ECO:0000256" key="3">
    <source>
        <dbReference type="ARBA" id="ARBA00013011"/>
    </source>
</evidence>
<dbReference type="SUPFAM" id="SSF48179">
    <property type="entry name" value="6-phosphogluconate dehydrogenase C-terminal domain-like"/>
    <property type="match status" value="1"/>
</dbReference>
<evidence type="ECO:0000259" key="7">
    <source>
        <dbReference type="SMART" id="SM01350"/>
    </source>
</evidence>
<dbReference type="InterPro" id="IPR006115">
    <property type="entry name" value="6PGDH_NADP-bd"/>
</dbReference>
<keyword evidence="4" id="KW-0560">Oxidoreductase</keyword>
<dbReference type="GO" id="GO:0050661">
    <property type="term" value="F:NADP binding"/>
    <property type="evidence" value="ECO:0007669"/>
    <property type="project" value="InterPro"/>
</dbReference>
<keyword evidence="5" id="KW-0311">Gluconate utilization</keyword>
<dbReference type="Gene3D" id="1.10.1040.10">
    <property type="entry name" value="N-(1-d-carboxylethyl)-l-norvaline Dehydrogenase, domain 2"/>
    <property type="match status" value="1"/>
</dbReference>
<dbReference type="GO" id="GO:0006098">
    <property type="term" value="P:pentose-phosphate shunt"/>
    <property type="evidence" value="ECO:0007669"/>
    <property type="project" value="UniProtKB-KW"/>
</dbReference>
<dbReference type="InterPro" id="IPR036291">
    <property type="entry name" value="NAD(P)-bd_dom_sf"/>
</dbReference>
<dbReference type="PANTHER" id="PTHR11811">
    <property type="entry name" value="6-PHOSPHOGLUCONATE DEHYDROGENASE"/>
    <property type="match status" value="1"/>
</dbReference>
<dbReference type="Proteomes" id="UP000703269">
    <property type="component" value="Unassembled WGS sequence"/>
</dbReference>
<evidence type="ECO:0000256" key="2">
    <source>
        <dbReference type="ARBA" id="ARBA00008419"/>
    </source>
</evidence>
<dbReference type="InterPro" id="IPR013328">
    <property type="entry name" value="6PGD_dom2"/>
</dbReference>
<dbReference type="GO" id="GO:0019521">
    <property type="term" value="P:D-gluconate metabolic process"/>
    <property type="evidence" value="ECO:0007669"/>
    <property type="project" value="UniProtKB-KW"/>
</dbReference>
<keyword evidence="6" id="KW-0570">Pentose shunt</keyword>
<dbReference type="Gene3D" id="3.40.50.720">
    <property type="entry name" value="NAD(P)-binding Rossmann-like Domain"/>
    <property type="match status" value="1"/>
</dbReference>